<dbReference type="InterPro" id="IPR011990">
    <property type="entry name" value="TPR-like_helical_dom_sf"/>
</dbReference>
<organism evidence="1">
    <name type="scientific">marine sediment metagenome</name>
    <dbReference type="NCBI Taxonomy" id="412755"/>
    <lineage>
        <taxon>unclassified sequences</taxon>
        <taxon>metagenomes</taxon>
        <taxon>ecological metagenomes</taxon>
    </lineage>
</organism>
<proteinExistence type="predicted"/>
<dbReference type="EMBL" id="LAZR01025907">
    <property type="protein sequence ID" value="KKL70391.1"/>
    <property type="molecule type" value="Genomic_DNA"/>
</dbReference>
<reference evidence="1" key="1">
    <citation type="journal article" date="2015" name="Nature">
        <title>Complex archaea that bridge the gap between prokaryotes and eukaryotes.</title>
        <authorList>
            <person name="Spang A."/>
            <person name="Saw J.H."/>
            <person name="Jorgensen S.L."/>
            <person name="Zaremba-Niedzwiedzka K."/>
            <person name="Martijn J."/>
            <person name="Lind A.E."/>
            <person name="van Eijk R."/>
            <person name="Schleper C."/>
            <person name="Guy L."/>
            <person name="Ettema T.J."/>
        </authorList>
    </citation>
    <scope>NUCLEOTIDE SEQUENCE</scope>
</reference>
<dbReference type="Gene3D" id="1.25.40.10">
    <property type="entry name" value="Tetratricopeptide repeat domain"/>
    <property type="match status" value="1"/>
</dbReference>
<accession>A0A0F9EVZ2</accession>
<comment type="caution">
    <text evidence="1">The sequence shown here is derived from an EMBL/GenBank/DDBJ whole genome shotgun (WGS) entry which is preliminary data.</text>
</comment>
<dbReference type="SUPFAM" id="SSF48452">
    <property type="entry name" value="TPR-like"/>
    <property type="match status" value="1"/>
</dbReference>
<dbReference type="AlphaFoldDB" id="A0A0F9EVZ2"/>
<name>A0A0F9EVZ2_9ZZZZ</name>
<protein>
    <recommendedName>
        <fullName evidence="2">Tetratricopeptide repeat protein</fullName>
    </recommendedName>
</protein>
<gene>
    <name evidence="1" type="ORF">LCGC14_2105350</name>
</gene>
<evidence type="ECO:0008006" key="2">
    <source>
        <dbReference type="Google" id="ProtNLM"/>
    </source>
</evidence>
<sequence length="289" mass="33802">MEEREWESHCGGYTDYKYRCKECVHTFWIDGDDEVQGADKLAEIVARHEVERSGRPALVLMPYEYAHDEHGNVTCLHYRERLVTPKEAFKWIGPVHEVLNPEVPDVQMFETDQIRIIHRRSQSNKSMEPGRNLRILKAHYEKVGESDVRQLYYLGLEYGNAGDLANALKFHKRYVELSGWDDEKFHACLKIVEHYQSIGHYEDAVSWTTRALVVREGWAEAYFSLAKSFYFMAQRGGREERRNWERSVHFARLGLQLPPTKSILFVNPMEREYRNVNCALGAPNGYKAI</sequence>
<evidence type="ECO:0000313" key="1">
    <source>
        <dbReference type="EMBL" id="KKL70391.1"/>
    </source>
</evidence>